<keyword evidence="15" id="KW-1185">Reference proteome</keyword>
<comment type="similarity">
    <text evidence="2 11">Belongs to the G-protein coupled receptor 1 family.</text>
</comment>
<keyword evidence="7 13" id="KW-0472">Membrane</keyword>
<dbReference type="InterPro" id="IPR017452">
    <property type="entry name" value="GPCR_Rhodpsn_7TM"/>
</dbReference>
<evidence type="ECO:0000313" key="15">
    <source>
        <dbReference type="Proteomes" id="UP000504606"/>
    </source>
</evidence>
<dbReference type="AlphaFoldDB" id="A0A9C6U295"/>
<keyword evidence="9 11" id="KW-0675">Receptor</keyword>
<keyword evidence="3" id="KW-1003">Cell membrane</keyword>
<evidence type="ECO:0000256" key="1">
    <source>
        <dbReference type="ARBA" id="ARBA00004651"/>
    </source>
</evidence>
<dbReference type="RefSeq" id="XP_052123951.1">
    <property type="nucleotide sequence ID" value="XM_052267991.1"/>
</dbReference>
<feature type="compositionally biased region" description="Gly residues" evidence="12">
    <location>
        <begin position="612"/>
        <end position="633"/>
    </location>
</feature>
<feature type="transmembrane region" description="Helical" evidence="13">
    <location>
        <begin position="193"/>
        <end position="215"/>
    </location>
</feature>
<feature type="domain" description="G-protein coupled receptors family 1 profile" evidence="14">
    <location>
        <begin position="51"/>
        <end position="790"/>
    </location>
</feature>
<dbReference type="PROSITE" id="PS00237">
    <property type="entry name" value="G_PROTEIN_RECEP_F1_1"/>
    <property type="match status" value="1"/>
</dbReference>
<proteinExistence type="inferred from homology"/>
<sequence>PPSWDSWEVNATWASPYGNDSQPYDLAGGLHGHNNWWALLALFLVLATAAGNILVCLAITWERRLQNVTNYFLMSLAITDLMVAVLVMPVGILTLVKGFFPLPSVYCLVWICLDVLFCTASIMHLCTISVDRYLSLRYPMRFGRNKTRRRVTLKIVFVWLLSIAMSLPLSLMYSQNQDSVLIDGTCQIPDPLYKLIGSIVCFYIPLGVMLLTYALTVRLLALQQQSLCGGKGWSPGWIPSAGPTPGMERRKWRRLLNNRGPGPPSACSTPQHMQHIASTDTELTTLDTHELWLPESSVPEPTPSTMSALHQFGVEMLKLSRGLGAPGGGEAGGSGGEEEDEDDEDDEHHLHRDMPRGHGLPLPLPLPLPGLGLVTRARSDSFREKSATSPTPSVHSVSLGESALNTPPARRHDSAHRHQHRHHHLQDDNAHDSTAEEDGEDASLVRRRTHSFHEQRGHRVRQDGGVTLAVPQLNAPETPRDPPRMSAAATAAAPARSSTRSSTRSLGRSPEPTLPLPPPCTCPYFGEGADKRAAGARSSEIIIVPSSDGAGLDTNKLHSSLRQHLSKSCDIPKGPAPAGAAPGPPATPVKMNNMVVTWEPRGPALRSSLNGLSGGGGGGGGGGCPGNGGGSGGSVRTTLVAAPSSSTESSPSHRGMGTPSHRLPLLRRAATVRYPNNGVSHFAKEDSMALRYSSSSLSRTATVRSHHSRNSSVMSRTSSRHGRIIRLEQKATKVLGVVFFTFVILWAPFFVLNLVPSLCGLDCERDIHQAVFDCATWLGYASSMVNPIFYTIFNKVFRQAFKKVLMCRYKSKSWNR</sequence>
<evidence type="ECO:0000259" key="14">
    <source>
        <dbReference type="PROSITE" id="PS50262"/>
    </source>
</evidence>
<dbReference type="GO" id="GO:0004930">
    <property type="term" value="F:G protein-coupled receptor activity"/>
    <property type="evidence" value="ECO:0007669"/>
    <property type="project" value="UniProtKB-KW"/>
</dbReference>
<protein>
    <submittedName>
        <fullName evidence="16">Alpha-2B adrenergic receptor</fullName>
    </submittedName>
</protein>
<feature type="transmembrane region" description="Helical" evidence="13">
    <location>
        <begin position="151"/>
        <end position="173"/>
    </location>
</feature>
<dbReference type="PROSITE" id="PS50262">
    <property type="entry name" value="G_PROTEIN_RECEP_F1_2"/>
    <property type="match status" value="1"/>
</dbReference>
<feature type="transmembrane region" description="Helical" evidence="13">
    <location>
        <begin position="734"/>
        <end position="755"/>
    </location>
</feature>
<organism evidence="15 16">
    <name type="scientific">Frankliniella occidentalis</name>
    <name type="common">Western flower thrips</name>
    <name type="synonym">Euthrips occidentalis</name>
    <dbReference type="NCBI Taxonomy" id="133901"/>
    <lineage>
        <taxon>Eukaryota</taxon>
        <taxon>Metazoa</taxon>
        <taxon>Ecdysozoa</taxon>
        <taxon>Arthropoda</taxon>
        <taxon>Hexapoda</taxon>
        <taxon>Insecta</taxon>
        <taxon>Pterygota</taxon>
        <taxon>Neoptera</taxon>
        <taxon>Paraneoptera</taxon>
        <taxon>Thysanoptera</taxon>
        <taxon>Terebrantia</taxon>
        <taxon>Thripoidea</taxon>
        <taxon>Thripidae</taxon>
        <taxon>Frankliniella</taxon>
    </lineage>
</organism>
<evidence type="ECO:0000256" key="6">
    <source>
        <dbReference type="ARBA" id="ARBA00023040"/>
    </source>
</evidence>
<evidence type="ECO:0000256" key="2">
    <source>
        <dbReference type="ARBA" id="ARBA00010663"/>
    </source>
</evidence>
<dbReference type="SMART" id="SM01381">
    <property type="entry name" value="7TM_GPCR_Srsx"/>
    <property type="match status" value="1"/>
</dbReference>
<feature type="transmembrane region" description="Helical" evidence="13">
    <location>
        <begin position="36"/>
        <end position="59"/>
    </location>
</feature>
<evidence type="ECO:0000256" key="9">
    <source>
        <dbReference type="ARBA" id="ARBA00023170"/>
    </source>
</evidence>
<dbReference type="PANTHER" id="PTHR24248">
    <property type="entry name" value="ADRENERGIC RECEPTOR-RELATED G-PROTEIN COUPLED RECEPTOR"/>
    <property type="match status" value="1"/>
</dbReference>
<dbReference type="PRINTS" id="PR00237">
    <property type="entry name" value="GPCRRHODOPSN"/>
</dbReference>
<evidence type="ECO:0000256" key="8">
    <source>
        <dbReference type="ARBA" id="ARBA00023157"/>
    </source>
</evidence>
<dbReference type="GeneID" id="113204846"/>
<dbReference type="GO" id="GO:0005886">
    <property type="term" value="C:plasma membrane"/>
    <property type="evidence" value="ECO:0007669"/>
    <property type="project" value="UniProtKB-SubCell"/>
</dbReference>
<dbReference type="OrthoDB" id="10034726at2759"/>
<accession>A0A9C6U295</accession>
<feature type="compositionally biased region" description="Gly residues" evidence="12">
    <location>
        <begin position="324"/>
        <end position="335"/>
    </location>
</feature>
<feature type="compositionally biased region" description="Basic and acidic residues" evidence="12">
    <location>
        <begin position="451"/>
        <end position="462"/>
    </location>
</feature>
<reference evidence="16" key="1">
    <citation type="submission" date="2025-08" db="UniProtKB">
        <authorList>
            <consortium name="RefSeq"/>
        </authorList>
    </citation>
    <scope>IDENTIFICATION</scope>
    <source>
        <tissue evidence="16">Whole organism</tissue>
    </source>
</reference>
<evidence type="ECO:0000256" key="12">
    <source>
        <dbReference type="SAM" id="MobiDB-lite"/>
    </source>
</evidence>
<feature type="region of interest" description="Disordered" evidence="12">
    <location>
        <begin position="603"/>
        <end position="661"/>
    </location>
</feature>
<feature type="transmembrane region" description="Helical" evidence="13">
    <location>
        <begin position="775"/>
        <end position="793"/>
    </location>
</feature>
<feature type="compositionally biased region" description="Polar residues" evidence="12">
    <location>
        <begin position="387"/>
        <end position="396"/>
    </location>
</feature>
<evidence type="ECO:0000256" key="10">
    <source>
        <dbReference type="ARBA" id="ARBA00023224"/>
    </source>
</evidence>
<comment type="subcellular location">
    <subcellularLocation>
        <location evidence="1">Cell membrane</location>
        <topology evidence="1">Multi-pass membrane protein</topology>
    </subcellularLocation>
</comment>
<dbReference type="Proteomes" id="UP000504606">
    <property type="component" value="Unplaced"/>
</dbReference>
<keyword evidence="5 13" id="KW-1133">Transmembrane helix</keyword>
<feature type="transmembrane region" description="Helical" evidence="13">
    <location>
        <begin position="71"/>
        <end position="96"/>
    </location>
</feature>
<feature type="region of interest" description="Disordered" evidence="12">
    <location>
        <begin position="320"/>
        <end position="364"/>
    </location>
</feature>
<keyword evidence="4 11" id="KW-0812">Transmembrane</keyword>
<keyword evidence="6 11" id="KW-0297">G-protein coupled receptor</keyword>
<dbReference type="SUPFAM" id="SSF81321">
    <property type="entry name" value="Family A G protein-coupled receptor-like"/>
    <property type="match status" value="1"/>
</dbReference>
<feature type="non-terminal residue" evidence="16">
    <location>
        <position position="1"/>
    </location>
</feature>
<feature type="compositionally biased region" description="Basic and acidic residues" evidence="12">
    <location>
        <begin position="347"/>
        <end position="356"/>
    </location>
</feature>
<dbReference type="FunFam" id="1.20.1070.10:FF:000523">
    <property type="entry name" value="5-hydroxytryptamine receptor 2B"/>
    <property type="match status" value="1"/>
</dbReference>
<evidence type="ECO:0000256" key="4">
    <source>
        <dbReference type="ARBA" id="ARBA00022692"/>
    </source>
</evidence>
<evidence type="ECO:0000256" key="5">
    <source>
        <dbReference type="ARBA" id="ARBA00022989"/>
    </source>
</evidence>
<gene>
    <name evidence="16" type="primary">LOC113204846</name>
</gene>
<feature type="compositionally biased region" description="Acidic residues" evidence="12">
    <location>
        <begin position="336"/>
        <end position="346"/>
    </location>
</feature>
<evidence type="ECO:0000313" key="16">
    <source>
        <dbReference type="RefSeq" id="XP_052123951.1"/>
    </source>
</evidence>
<keyword evidence="10 11" id="KW-0807">Transducer</keyword>
<dbReference type="Gene3D" id="1.20.1070.10">
    <property type="entry name" value="Rhodopsin 7-helix transmembrane proteins"/>
    <property type="match status" value="2"/>
</dbReference>
<keyword evidence="8" id="KW-1015">Disulfide bond</keyword>
<feature type="compositionally biased region" description="Low complexity" evidence="12">
    <location>
        <begin position="484"/>
        <end position="510"/>
    </location>
</feature>
<feature type="transmembrane region" description="Helical" evidence="13">
    <location>
        <begin position="108"/>
        <end position="130"/>
    </location>
</feature>
<feature type="region of interest" description="Disordered" evidence="12">
    <location>
        <begin position="379"/>
        <end position="519"/>
    </location>
</feature>
<feature type="compositionally biased region" description="Basic and acidic residues" evidence="12">
    <location>
        <begin position="425"/>
        <end position="434"/>
    </location>
</feature>
<evidence type="ECO:0000256" key="7">
    <source>
        <dbReference type="ARBA" id="ARBA00023136"/>
    </source>
</evidence>
<feature type="compositionally biased region" description="Low complexity" evidence="12">
    <location>
        <begin position="643"/>
        <end position="652"/>
    </location>
</feature>
<feature type="compositionally biased region" description="Basic residues" evidence="12">
    <location>
        <begin position="413"/>
        <end position="424"/>
    </location>
</feature>
<dbReference type="KEGG" id="foc:113204846"/>
<dbReference type="Pfam" id="PF00001">
    <property type="entry name" value="7tm_1"/>
    <property type="match status" value="2"/>
</dbReference>
<dbReference type="CTD" id="41017"/>
<evidence type="ECO:0000256" key="11">
    <source>
        <dbReference type="RuleBase" id="RU000688"/>
    </source>
</evidence>
<evidence type="ECO:0000256" key="13">
    <source>
        <dbReference type="SAM" id="Phobius"/>
    </source>
</evidence>
<evidence type="ECO:0000256" key="3">
    <source>
        <dbReference type="ARBA" id="ARBA00022475"/>
    </source>
</evidence>
<dbReference type="InterPro" id="IPR000276">
    <property type="entry name" value="GPCR_Rhodpsn"/>
</dbReference>
<name>A0A9C6U295_FRAOC</name>